<dbReference type="InterPro" id="IPR039436">
    <property type="entry name" value="Asteroid_dom"/>
</dbReference>
<dbReference type="OrthoDB" id="25987at2759"/>
<dbReference type="PANTHER" id="PTHR15665">
    <property type="entry name" value="ASTEROID PROTEIN"/>
    <property type="match status" value="1"/>
</dbReference>
<sequence length="624" mass="71987">MLRCTVMGIKDLSKLIKTNEHILLKQHELQDIELIIDGPNILHSLFLTNRKLDVLYGGDYDELAATIRNFFQSLQTCRVRPLVLMDGGQAIDDRKLRTKIERTERRFQKIRSACDVNSRSHKKEARCLPILGYKVFQEVLRNMGIEVVSCSFEADKEIAKVANEKGCPVLSRDSDFYALNITGGFIPFDSLWIAQNEIDKPTSISCKIYHVGTLAFFFPRLDMQVIPLLALLFGNDFTEGKTFDAFVSSIPAILPGSLSEYPLKKTHNQKLDDILKWSFNVGSFSKAKEQLATHIGWEKMNSLLRIVAEAYSLELENRREAEFLGRLPEWFVSSHKKCLISGIFMTILTSERVFLSSQPEDFGRPSSYHCSRSIRQVLYNIMLKDFEKTMVDEYDRNDTGSKVACQRILIVLKKNIPGLIQIPDMSIEDRQNIVLSTLLTEDPRIFEEFEPDMKYLISILMFWFRKSFPNVTCCHVGALVSCWVFLKIENHLEEGDEVLPNGNEKSSVNCAIDEVVSGLPPEQLWKIQRRGQEIRYRPEEMTNVRFDIVHAFAQFQTCIMAAYDLNSILNFPFRSFEVQYLFSGRLLYNCYELLERGESCLRHILSEESDLARFYDKILKKLLV</sequence>
<dbReference type="InterPro" id="IPR029060">
    <property type="entry name" value="PIN-like_dom_sf"/>
</dbReference>
<organism evidence="3 4">
    <name type="scientific">Crassostrea virginica</name>
    <name type="common">Eastern oyster</name>
    <dbReference type="NCBI Taxonomy" id="6565"/>
    <lineage>
        <taxon>Eukaryota</taxon>
        <taxon>Metazoa</taxon>
        <taxon>Spiralia</taxon>
        <taxon>Lophotrochozoa</taxon>
        <taxon>Mollusca</taxon>
        <taxon>Bivalvia</taxon>
        <taxon>Autobranchia</taxon>
        <taxon>Pteriomorphia</taxon>
        <taxon>Ostreida</taxon>
        <taxon>Ostreoidea</taxon>
        <taxon>Ostreidae</taxon>
        <taxon>Crassostrea</taxon>
    </lineage>
</organism>
<accession>A0A8B8DMP3</accession>
<comment type="similarity">
    <text evidence="1">Belongs to the asteroid family.</text>
</comment>
<protein>
    <submittedName>
        <fullName evidence="4">Protein asteroid homolog 1-like isoform X1</fullName>
    </submittedName>
</protein>
<dbReference type="Pfam" id="PF12813">
    <property type="entry name" value="XPG_I_2"/>
    <property type="match status" value="1"/>
</dbReference>
<dbReference type="SUPFAM" id="SSF88723">
    <property type="entry name" value="PIN domain-like"/>
    <property type="match status" value="1"/>
</dbReference>
<name>A0A8B8DMP3_CRAVI</name>
<dbReference type="KEGG" id="cvn:111128228"/>
<dbReference type="PANTHER" id="PTHR15665:SF1">
    <property type="entry name" value="PROTEIN ASTEROID HOMOLOG 1"/>
    <property type="match status" value="1"/>
</dbReference>
<evidence type="ECO:0000259" key="2">
    <source>
        <dbReference type="Pfam" id="PF12813"/>
    </source>
</evidence>
<proteinExistence type="inferred from homology"/>
<dbReference type="AlphaFoldDB" id="A0A8B8DMP3"/>
<dbReference type="InterPro" id="IPR026832">
    <property type="entry name" value="Asteroid"/>
</dbReference>
<dbReference type="GeneID" id="111128228"/>
<evidence type="ECO:0000256" key="1">
    <source>
        <dbReference type="ARBA" id="ARBA00007398"/>
    </source>
</evidence>
<reference evidence="4" key="1">
    <citation type="submission" date="2025-08" db="UniProtKB">
        <authorList>
            <consortium name="RefSeq"/>
        </authorList>
    </citation>
    <scope>IDENTIFICATION</scope>
    <source>
        <tissue evidence="4">Whole sample</tissue>
    </source>
</reference>
<dbReference type="Gene3D" id="3.40.50.1010">
    <property type="entry name" value="5'-nuclease"/>
    <property type="match status" value="1"/>
</dbReference>
<feature type="domain" description="Asteroid" evidence="2">
    <location>
        <begin position="137"/>
        <end position="215"/>
    </location>
</feature>
<evidence type="ECO:0000313" key="3">
    <source>
        <dbReference type="Proteomes" id="UP000694844"/>
    </source>
</evidence>
<dbReference type="Proteomes" id="UP000694844">
    <property type="component" value="Chromosome 4"/>
</dbReference>
<evidence type="ECO:0000313" key="4">
    <source>
        <dbReference type="RefSeq" id="XP_022329442.1"/>
    </source>
</evidence>
<gene>
    <name evidence="4" type="primary">LOC111128228</name>
</gene>
<dbReference type="RefSeq" id="XP_022329442.1">
    <property type="nucleotide sequence ID" value="XM_022473734.1"/>
</dbReference>
<keyword evidence="3" id="KW-1185">Reference proteome</keyword>